<dbReference type="AlphaFoldDB" id="A0A9E4T2C1"/>
<dbReference type="SUPFAM" id="SSF52166">
    <property type="entry name" value="Ribosomal protein L4"/>
    <property type="match status" value="1"/>
</dbReference>
<evidence type="ECO:0000256" key="1">
    <source>
        <dbReference type="ARBA" id="ARBA00010528"/>
    </source>
</evidence>
<keyword evidence="5" id="KW-0694">RNA-binding</keyword>
<dbReference type="GO" id="GO:0019843">
    <property type="term" value="F:rRNA binding"/>
    <property type="evidence" value="ECO:0007669"/>
    <property type="project" value="UniProtKB-UniRule"/>
</dbReference>
<dbReference type="InterPro" id="IPR013005">
    <property type="entry name" value="Ribosomal_uL4-like"/>
</dbReference>
<name>A0A9E4T2C1_9GAMM</name>
<comment type="function">
    <text evidence="5">Forms part of the polypeptide exit tunnel.</text>
</comment>
<comment type="similarity">
    <text evidence="1 5">Belongs to the universal ribosomal protein uL4 family.</text>
</comment>
<evidence type="ECO:0000256" key="3">
    <source>
        <dbReference type="ARBA" id="ARBA00023274"/>
    </source>
</evidence>
<organism evidence="6 7">
    <name type="scientific">Candidatus Thiodiazotropha taylori</name>
    <dbReference type="NCBI Taxonomy" id="2792791"/>
    <lineage>
        <taxon>Bacteria</taxon>
        <taxon>Pseudomonadati</taxon>
        <taxon>Pseudomonadota</taxon>
        <taxon>Gammaproteobacteria</taxon>
        <taxon>Chromatiales</taxon>
        <taxon>Sedimenticolaceae</taxon>
        <taxon>Candidatus Thiodiazotropha</taxon>
    </lineage>
</organism>
<evidence type="ECO:0000256" key="2">
    <source>
        <dbReference type="ARBA" id="ARBA00022980"/>
    </source>
</evidence>
<dbReference type="GO" id="GO:0005840">
    <property type="term" value="C:ribosome"/>
    <property type="evidence" value="ECO:0007669"/>
    <property type="project" value="UniProtKB-KW"/>
</dbReference>
<dbReference type="Gene3D" id="3.40.1370.10">
    <property type="match status" value="1"/>
</dbReference>
<dbReference type="Proteomes" id="UP000886667">
    <property type="component" value="Unassembled WGS sequence"/>
</dbReference>
<dbReference type="InterPro" id="IPR002136">
    <property type="entry name" value="Ribosomal_uL4"/>
</dbReference>
<evidence type="ECO:0000256" key="4">
    <source>
        <dbReference type="ARBA" id="ARBA00035244"/>
    </source>
</evidence>
<dbReference type="GO" id="GO:0003735">
    <property type="term" value="F:structural constituent of ribosome"/>
    <property type="evidence" value="ECO:0007669"/>
    <property type="project" value="InterPro"/>
</dbReference>
<keyword evidence="5" id="KW-0699">rRNA-binding</keyword>
<sequence length="203" mass="22447">MDLNVKTAAGAQTIQVSDDVFGAEYKQSLIHQVVTAYMSAARSGTKAQKNRAAVQGGGAKPFRQKGTGRARAGTSRSPIWRSGGVNFAATPRNYEQKINRKMYRGAIRSILSELNRQERLVVVDEISISQPKTKELVGKLKDMDLKDVLVVSENPDENLYLASRNLYGVDVRDVEEIDPVSLVAYEHVLVTENAVKKLEERLA</sequence>
<accession>A0A9E4T2C1</accession>
<dbReference type="InterPro" id="IPR023574">
    <property type="entry name" value="Ribosomal_uL4_dom_sf"/>
</dbReference>
<dbReference type="EMBL" id="JAEPCM010000581">
    <property type="protein sequence ID" value="MCG7947883.1"/>
    <property type="molecule type" value="Genomic_DNA"/>
</dbReference>
<dbReference type="GO" id="GO:1990904">
    <property type="term" value="C:ribonucleoprotein complex"/>
    <property type="evidence" value="ECO:0007669"/>
    <property type="project" value="UniProtKB-KW"/>
</dbReference>
<dbReference type="PANTHER" id="PTHR10746">
    <property type="entry name" value="50S RIBOSOMAL PROTEIN L4"/>
    <property type="match status" value="1"/>
</dbReference>
<keyword evidence="2 5" id="KW-0689">Ribosomal protein</keyword>
<evidence type="ECO:0000256" key="5">
    <source>
        <dbReference type="HAMAP-Rule" id="MF_01328"/>
    </source>
</evidence>
<comment type="caution">
    <text evidence="6">The sequence shown here is derived from an EMBL/GenBank/DDBJ whole genome shotgun (WGS) entry which is preliminary data.</text>
</comment>
<evidence type="ECO:0000313" key="7">
    <source>
        <dbReference type="Proteomes" id="UP000886667"/>
    </source>
</evidence>
<reference evidence="6" key="1">
    <citation type="journal article" date="2021" name="Proc. Natl. Acad. Sci. U.S.A.">
        <title>Global biogeography of chemosynthetic symbionts reveals both localized and globally distributed symbiont groups. .</title>
        <authorList>
            <person name="Osvatic J.T."/>
            <person name="Wilkins L.G.E."/>
            <person name="Leibrecht L."/>
            <person name="Leray M."/>
            <person name="Zauner S."/>
            <person name="Polzin J."/>
            <person name="Camacho Y."/>
            <person name="Gros O."/>
            <person name="van Gils J.A."/>
            <person name="Eisen J.A."/>
            <person name="Petersen J.M."/>
            <person name="Yuen B."/>
        </authorList>
    </citation>
    <scope>NUCLEOTIDE SEQUENCE</scope>
    <source>
        <strain evidence="6">MAGclacostrist064TRANS</strain>
    </source>
</reference>
<comment type="subunit">
    <text evidence="5">Part of the 50S ribosomal subunit.</text>
</comment>
<dbReference type="GO" id="GO:0006412">
    <property type="term" value="P:translation"/>
    <property type="evidence" value="ECO:0007669"/>
    <property type="project" value="UniProtKB-UniRule"/>
</dbReference>
<dbReference type="PANTHER" id="PTHR10746:SF6">
    <property type="entry name" value="LARGE RIBOSOMAL SUBUNIT PROTEIN UL4M"/>
    <property type="match status" value="1"/>
</dbReference>
<comment type="function">
    <text evidence="5">One of the primary rRNA binding proteins, this protein initially binds near the 5'-end of the 23S rRNA. It is important during the early stages of 50S assembly. It makes multiple contacts with different domains of the 23S rRNA in the assembled 50S subunit and ribosome.</text>
</comment>
<gene>
    <name evidence="5 6" type="primary">rplD</name>
    <name evidence="6" type="ORF">JAZ07_16185</name>
</gene>
<evidence type="ECO:0000313" key="6">
    <source>
        <dbReference type="EMBL" id="MCG7947883.1"/>
    </source>
</evidence>
<dbReference type="Pfam" id="PF00573">
    <property type="entry name" value="Ribosomal_L4"/>
    <property type="match status" value="1"/>
</dbReference>
<keyword evidence="3 5" id="KW-0687">Ribonucleoprotein</keyword>
<proteinExistence type="inferred from homology"/>
<dbReference type="NCBIfam" id="TIGR03953">
    <property type="entry name" value="rplD_bact"/>
    <property type="match status" value="1"/>
</dbReference>
<protein>
    <recommendedName>
        <fullName evidence="4 5">Large ribosomal subunit protein uL4</fullName>
    </recommendedName>
</protein>
<dbReference type="HAMAP" id="MF_01328_B">
    <property type="entry name" value="Ribosomal_uL4_B"/>
    <property type="match status" value="1"/>
</dbReference>